<evidence type="ECO:0000313" key="2">
    <source>
        <dbReference type="Proteomes" id="UP001054945"/>
    </source>
</evidence>
<organism evidence="1 2">
    <name type="scientific">Caerostris extrusa</name>
    <name type="common">Bark spider</name>
    <name type="synonym">Caerostris bankana</name>
    <dbReference type="NCBI Taxonomy" id="172846"/>
    <lineage>
        <taxon>Eukaryota</taxon>
        <taxon>Metazoa</taxon>
        <taxon>Ecdysozoa</taxon>
        <taxon>Arthropoda</taxon>
        <taxon>Chelicerata</taxon>
        <taxon>Arachnida</taxon>
        <taxon>Araneae</taxon>
        <taxon>Araneomorphae</taxon>
        <taxon>Entelegynae</taxon>
        <taxon>Araneoidea</taxon>
        <taxon>Araneidae</taxon>
        <taxon>Caerostris</taxon>
    </lineage>
</organism>
<reference evidence="1 2" key="1">
    <citation type="submission" date="2021-06" db="EMBL/GenBank/DDBJ databases">
        <title>Caerostris extrusa draft genome.</title>
        <authorList>
            <person name="Kono N."/>
            <person name="Arakawa K."/>
        </authorList>
    </citation>
    <scope>NUCLEOTIDE SEQUENCE [LARGE SCALE GENOMIC DNA]</scope>
</reference>
<proteinExistence type="predicted"/>
<gene>
    <name evidence="1" type="ORF">CEXT_57381</name>
</gene>
<sequence length="83" mass="9684">MPLVTTHLFQAAIITAKNKRYQIRIPIRQKHPIVPSENDNLLVRLSRYSSGDEKFINGILKNSFVYGNRQLQLRILSKGYRMN</sequence>
<dbReference type="EMBL" id="BPLR01000395">
    <property type="protein sequence ID" value="GIY94493.1"/>
    <property type="molecule type" value="Genomic_DNA"/>
</dbReference>
<dbReference type="AlphaFoldDB" id="A0AAV4XJ81"/>
<comment type="caution">
    <text evidence="1">The sequence shown here is derived from an EMBL/GenBank/DDBJ whole genome shotgun (WGS) entry which is preliminary data.</text>
</comment>
<accession>A0AAV4XJ81</accession>
<keyword evidence="2" id="KW-1185">Reference proteome</keyword>
<protein>
    <submittedName>
        <fullName evidence="1">Uncharacterized protein</fullName>
    </submittedName>
</protein>
<dbReference type="Proteomes" id="UP001054945">
    <property type="component" value="Unassembled WGS sequence"/>
</dbReference>
<name>A0AAV4XJ81_CAEEX</name>
<evidence type="ECO:0000313" key="1">
    <source>
        <dbReference type="EMBL" id="GIY94493.1"/>
    </source>
</evidence>